<organism evidence="2 4">
    <name type="scientific">Rotaria magnacalcarata</name>
    <dbReference type="NCBI Taxonomy" id="392030"/>
    <lineage>
        <taxon>Eukaryota</taxon>
        <taxon>Metazoa</taxon>
        <taxon>Spiralia</taxon>
        <taxon>Gnathifera</taxon>
        <taxon>Rotifera</taxon>
        <taxon>Eurotatoria</taxon>
        <taxon>Bdelloidea</taxon>
        <taxon>Philodinida</taxon>
        <taxon>Philodinidae</taxon>
        <taxon>Rotaria</taxon>
    </lineage>
</organism>
<dbReference type="InterPro" id="IPR036085">
    <property type="entry name" value="PAZ_dom_sf"/>
</dbReference>
<evidence type="ECO:0000313" key="3">
    <source>
        <dbReference type="EMBL" id="CAF5054009.1"/>
    </source>
</evidence>
<accession>A0A8S3ECT2</accession>
<dbReference type="SUPFAM" id="SSF101690">
    <property type="entry name" value="PAZ domain"/>
    <property type="match status" value="1"/>
</dbReference>
<feature type="non-terminal residue" evidence="2">
    <location>
        <position position="59"/>
    </location>
</feature>
<dbReference type="Proteomes" id="UP000681720">
    <property type="component" value="Unassembled WGS sequence"/>
</dbReference>
<dbReference type="AlphaFoldDB" id="A0A8S3ECT2"/>
<sequence>RQNRRAGITGPILLIPEFCRETGISDSMRNDFNLMKELASHTHIEPTPRYQSLMDMVNT</sequence>
<dbReference type="Proteomes" id="UP000681967">
    <property type="component" value="Unassembled WGS sequence"/>
</dbReference>
<reference evidence="2" key="1">
    <citation type="submission" date="2021-02" db="EMBL/GenBank/DDBJ databases">
        <authorList>
            <person name="Nowell W R."/>
        </authorList>
    </citation>
    <scope>NUCLEOTIDE SEQUENCE</scope>
</reference>
<name>A0A8S3ECT2_9BILA</name>
<proteinExistence type="predicted"/>
<comment type="caution">
    <text evidence="2">The sequence shown here is derived from an EMBL/GenBank/DDBJ whole genome shotgun (WGS) entry which is preliminary data.</text>
</comment>
<evidence type="ECO:0000313" key="4">
    <source>
        <dbReference type="Proteomes" id="UP000681720"/>
    </source>
</evidence>
<dbReference type="EMBL" id="CAJOBJ010230618">
    <property type="protein sequence ID" value="CAF5054009.1"/>
    <property type="molecule type" value="Genomic_DNA"/>
</dbReference>
<evidence type="ECO:0000313" key="2">
    <source>
        <dbReference type="EMBL" id="CAF5046548.1"/>
    </source>
</evidence>
<dbReference type="EMBL" id="CAJOBH010159527">
    <property type="protein sequence ID" value="CAF4873773.1"/>
    <property type="molecule type" value="Genomic_DNA"/>
</dbReference>
<dbReference type="EMBL" id="CAJOBJ010227248">
    <property type="protein sequence ID" value="CAF5046548.1"/>
    <property type="molecule type" value="Genomic_DNA"/>
</dbReference>
<gene>
    <name evidence="1" type="ORF">BYL167_LOCUS51068</name>
    <name evidence="2" type="ORF">GIL414_LOCUS59722</name>
    <name evidence="3" type="ORF">GIL414_LOCUS60128</name>
</gene>
<evidence type="ECO:0000313" key="1">
    <source>
        <dbReference type="EMBL" id="CAF4873773.1"/>
    </source>
</evidence>
<protein>
    <submittedName>
        <fullName evidence="2">Uncharacterized protein</fullName>
    </submittedName>
</protein>
<feature type="non-terminal residue" evidence="2">
    <location>
        <position position="1"/>
    </location>
</feature>